<evidence type="ECO:0000313" key="3">
    <source>
        <dbReference type="Proteomes" id="UP000053477"/>
    </source>
</evidence>
<evidence type="ECO:0008006" key="4">
    <source>
        <dbReference type="Google" id="ProtNLM"/>
    </source>
</evidence>
<proteinExistence type="predicted"/>
<feature type="compositionally biased region" description="Polar residues" evidence="1">
    <location>
        <begin position="11"/>
        <end position="21"/>
    </location>
</feature>
<sequence>MDLVQRPTPFPSKTSGKTVPTATCTKKRALEKLPVELWREIFTHATQVIGGYDSGFVSPFDFSELNEGYHTFLYDLSINHRVKQALCLVSRAWHAIAQELIFEYLFLQDGFDWTALADGLELSCKTDDLYKGRGAGWYVRRLEICTYVWTPVLAAAAARVVRCCPNLRVLTVGAAQGPGEKPGLEGVPLEVIHAIMETCPRTLKALDWTVDLGSPATHDMFAQLSKLRQLQSFFMCVQLPYVLPVTYAELCRIRAVELPNLHTMEIASPDCDPSGVLGVMAYWDLPSLKQVTLCGQRRLQNAIPFFAAHGPRITTLEFDRVGDDVDRMLKLCSKLTDLVTHIRYADEQILGGHKKVKRVGLRGLHMAEHSYSDRCNAIEALKEVFPAVLDKKRYPRMKIVRLLDYEQTRFSEQKWRACDVSFWAFWVKKFDRDGVRIEDHEGNVLAVKFSDAKVMLPEEIAIQHLETRHHD</sequence>
<organism evidence="2 3">
    <name type="scientific">Schizopora paradoxa</name>
    <dbReference type="NCBI Taxonomy" id="27342"/>
    <lineage>
        <taxon>Eukaryota</taxon>
        <taxon>Fungi</taxon>
        <taxon>Dikarya</taxon>
        <taxon>Basidiomycota</taxon>
        <taxon>Agaricomycotina</taxon>
        <taxon>Agaricomycetes</taxon>
        <taxon>Hymenochaetales</taxon>
        <taxon>Schizoporaceae</taxon>
        <taxon>Schizopora</taxon>
    </lineage>
</organism>
<protein>
    <recommendedName>
        <fullName evidence="4">F-box domain-containing protein</fullName>
    </recommendedName>
</protein>
<reference evidence="2 3" key="1">
    <citation type="submission" date="2015-04" db="EMBL/GenBank/DDBJ databases">
        <title>Complete genome sequence of Schizopora paradoxa KUC8140, a cosmopolitan wood degrader in East Asia.</title>
        <authorList>
            <consortium name="DOE Joint Genome Institute"/>
            <person name="Min B."/>
            <person name="Park H."/>
            <person name="Jang Y."/>
            <person name="Kim J.-J."/>
            <person name="Kim K.H."/>
            <person name="Pangilinan J."/>
            <person name="Lipzen A."/>
            <person name="Riley R."/>
            <person name="Grigoriev I.V."/>
            <person name="Spatafora J.W."/>
            <person name="Choi I.-G."/>
        </authorList>
    </citation>
    <scope>NUCLEOTIDE SEQUENCE [LARGE SCALE GENOMIC DNA]</scope>
    <source>
        <strain evidence="2 3">KUC8140</strain>
    </source>
</reference>
<evidence type="ECO:0000313" key="2">
    <source>
        <dbReference type="EMBL" id="KLO16837.1"/>
    </source>
</evidence>
<dbReference type="OrthoDB" id="3171058at2759"/>
<dbReference type="InterPro" id="IPR032675">
    <property type="entry name" value="LRR_dom_sf"/>
</dbReference>
<gene>
    <name evidence="2" type="ORF">SCHPADRAFT_194868</name>
</gene>
<dbReference type="InParanoid" id="A0A0H2RYY0"/>
<name>A0A0H2RYY0_9AGAM</name>
<keyword evidence="3" id="KW-1185">Reference proteome</keyword>
<accession>A0A0H2RYY0</accession>
<dbReference type="Proteomes" id="UP000053477">
    <property type="component" value="Unassembled WGS sequence"/>
</dbReference>
<evidence type="ECO:0000256" key="1">
    <source>
        <dbReference type="SAM" id="MobiDB-lite"/>
    </source>
</evidence>
<dbReference type="AlphaFoldDB" id="A0A0H2RYY0"/>
<feature type="region of interest" description="Disordered" evidence="1">
    <location>
        <begin position="1"/>
        <end position="21"/>
    </location>
</feature>
<dbReference type="Gene3D" id="3.80.10.10">
    <property type="entry name" value="Ribonuclease Inhibitor"/>
    <property type="match status" value="1"/>
</dbReference>
<dbReference type="EMBL" id="KQ085911">
    <property type="protein sequence ID" value="KLO16837.1"/>
    <property type="molecule type" value="Genomic_DNA"/>
</dbReference>